<dbReference type="Pfam" id="PF08240">
    <property type="entry name" value="ADH_N"/>
    <property type="match status" value="1"/>
</dbReference>
<dbReference type="InterPro" id="IPR047122">
    <property type="entry name" value="Trans-enoyl_RdTase-like"/>
</dbReference>
<accession>A0A409WIE8</accession>
<dbReference type="OrthoDB" id="9992527at2759"/>
<dbReference type="Gene3D" id="3.40.50.720">
    <property type="entry name" value="NAD(P)-binding Rossmann-like Domain"/>
    <property type="match status" value="1"/>
</dbReference>
<evidence type="ECO:0000313" key="3">
    <source>
        <dbReference type="Proteomes" id="UP000283269"/>
    </source>
</evidence>
<dbReference type="Proteomes" id="UP000283269">
    <property type="component" value="Unassembled WGS sequence"/>
</dbReference>
<sequence length="261" mass="28696">MSMAPFDVYFVDREFYVDKYPLTLGFNGAGNIANVGTGVNGLKIGDRAENFVPKIPNTLPLAEAATISVHFVTAFYTLFNQLGLPVTLPFPAIESPPLATTPTLIYRAGLAGYKEIISIASQNHYGYLYSLGVMDTFDYRSSTLVEANGLASRAEAIMLASITAKSTLNIVVVHHLAKAALLLLVKEGNFVTNTEDQNLYIEISGEQSPFACITASLIFLFRQDEYLNNLTPKIRPSLLVSWDIKPNHVRLLDQGILEEMD</sequence>
<dbReference type="InterPro" id="IPR011032">
    <property type="entry name" value="GroES-like_sf"/>
</dbReference>
<evidence type="ECO:0000259" key="1">
    <source>
        <dbReference type="Pfam" id="PF08240"/>
    </source>
</evidence>
<evidence type="ECO:0000313" key="2">
    <source>
        <dbReference type="EMBL" id="PPQ78282.1"/>
    </source>
</evidence>
<name>A0A409WIE8_PSICY</name>
<comment type="caution">
    <text evidence="2">The sequence shown here is derived from an EMBL/GenBank/DDBJ whole genome shotgun (WGS) entry which is preliminary data.</text>
</comment>
<dbReference type="PANTHER" id="PTHR45348:SF3">
    <property type="entry name" value="ENOYL REDUCTASE (ER) DOMAIN-CONTAINING PROTEIN"/>
    <property type="match status" value="1"/>
</dbReference>
<dbReference type="InParanoid" id="A0A409WIE8"/>
<dbReference type="PANTHER" id="PTHR45348">
    <property type="entry name" value="HYPOTHETICAL OXIDOREDUCTASE (EUROFUNG)"/>
    <property type="match status" value="1"/>
</dbReference>
<dbReference type="AlphaFoldDB" id="A0A409WIE8"/>
<dbReference type="InterPro" id="IPR013154">
    <property type="entry name" value="ADH-like_N"/>
</dbReference>
<gene>
    <name evidence="2" type="ORF">CVT25_011741</name>
</gene>
<dbReference type="SUPFAM" id="SSF50129">
    <property type="entry name" value="GroES-like"/>
    <property type="match status" value="1"/>
</dbReference>
<organism evidence="2 3">
    <name type="scientific">Psilocybe cyanescens</name>
    <dbReference type="NCBI Taxonomy" id="93625"/>
    <lineage>
        <taxon>Eukaryota</taxon>
        <taxon>Fungi</taxon>
        <taxon>Dikarya</taxon>
        <taxon>Basidiomycota</taxon>
        <taxon>Agaricomycotina</taxon>
        <taxon>Agaricomycetes</taxon>
        <taxon>Agaricomycetidae</taxon>
        <taxon>Agaricales</taxon>
        <taxon>Agaricineae</taxon>
        <taxon>Strophariaceae</taxon>
        <taxon>Psilocybe</taxon>
    </lineage>
</organism>
<protein>
    <recommendedName>
        <fullName evidence="1">Alcohol dehydrogenase-like N-terminal domain-containing protein</fullName>
    </recommendedName>
</protein>
<feature type="domain" description="Alcohol dehydrogenase-like N-terminal" evidence="1">
    <location>
        <begin position="3"/>
        <end position="47"/>
    </location>
</feature>
<dbReference type="GO" id="GO:0016651">
    <property type="term" value="F:oxidoreductase activity, acting on NAD(P)H"/>
    <property type="evidence" value="ECO:0007669"/>
    <property type="project" value="InterPro"/>
</dbReference>
<dbReference type="Gene3D" id="3.90.180.10">
    <property type="entry name" value="Medium-chain alcohol dehydrogenases, catalytic domain"/>
    <property type="match status" value="2"/>
</dbReference>
<reference evidence="2 3" key="1">
    <citation type="journal article" date="2018" name="Evol. Lett.">
        <title>Horizontal gene cluster transfer increased hallucinogenic mushroom diversity.</title>
        <authorList>
            <person name="Reynolds H.T."/>
            <person name="Vijayakumar V."/>
            <person name="Gluck-Thaler E."/>
            <person name="Korotkin H.B."/>
            <person name="Matheny P.B."/>
            <person name="Slot J.C."/>
        </authorList>
    </citation>
    <scope>NUCLEOTIDE SEQUENCE [LARGE SCALE GENOMIC DNA]</scope>
    <source>
        <strain evidence="2 3">2631</strain>
    </source>
</reference>
<keyword evidence="3" id="KW-1185">Reference proteome</keyword>
<proteinExistence type="predicted"/>
<dbReference type="EMBL" id="NHYD01003423">
    <property type="protein sequence ID" value="PPQ78282.1"/>
    <property type="molecule type" value="Genomic_DNA"/>
</dbReference>